<dbReference type="AlphaFoldDB" id="A0A1R3KMV0"/>
<name>A0A1R3KMV0_9ROSI</name>
<feature type="region of interest" description="Disordered" evidence="1">
    <location>
        <begin position="1"/>
        <end position="36"/>
    </location>
</feature>
<protein>
    <submittedName>
        <fullName evidence="2">Uncharacterized protein</fullName>
    </submittedName>
</protein>
<evidence type="ECO:0000313" key="2">
    <source>
        <dbReference type="EMBL" id="OMP08423.1"/>
    </source>
</evidence>
<evidence type="ECO:0000313" key="3">
    <source>
        <dbReference type="Proteomes" id="UP000187203"/>
    </source>
</evidence>
<organism evidence="2 3">
    <name type="scientific">Corchorus olitorius</name>
    <dbReference type="NCBI Taxonomy" id="93759"/>
    <lineage>
        <taxon>Eukaryota</taxon>
        <taxon>Viridiplantae</taxon>
        <taxon>Streptophyta</taxon>
        <taxon>Embryophyta</taxon>
        <taxon>Tracheophyta</taxon>
        <taxon>Spermatophyta</taxon>
        <taxon>Magnoliopsida</taxon>
        <taxon>eudicotyledons</taxon>
        <taxon>Gunneridae</taxon>
        <taxon>Pentapetalae</taxon>
        <taxon>rosids</taxon>
        <taxon>malvids</taxon>
        <taxon>Malvales</taxon>
        <taxon>Malvaceae</taxon>
        <taxon>Grewioideae</taxon>
        <taxon>Apeibeae</taxon>
        <taxon>Corchorus</taxon>
    </lineage>
</organism>
<keyword evidence="3" id="KW-1185">Reference proteome</keyword>
<sequence>MTATKLVLFTSNRESKAKRSRIKGPGNQDKGLEFGD</sequence>
<comment type="caution">
    <text evidence="2">The sequence shown here is derived from an EMBL/GenBank/DDBJ whole genome shotgun (WGS) entry which is preliminary data.</text>
</comment>
<accession>A0A1R3KMV0</accession>
<dbReference type="Proteomes" id="UP000187203">
    <property type="component" value="Unassembled WGS sequence"/>
</dbReference>
<dbReference type="EMBL" id="AWUE01012729">
    <property type="protein sequence ID" value="OMP08423.1"/>
    <property type="molecule type" value="Genomic_DNA"/>
</dbReference>
<reference evidence="3" key="1">
    <citation type="submission" date="2013-09" db="EMBL/GenBank/DDBJ databases">
        <title>Corchorus olitorius genome sequencing.</title>
        <authorList>
            <person name="Alam M."/>
            <person name="Haque M.S."/>
            <person name="Islam M.S."/>
            <person name="Emdad E.M."/>
            <person name="Islam M.M."/>
            <person name="Ahmed B."/>
            <person name="Halim A."/>
            <person name="Hossen Q.M.M."/>
            <person name="Hossain M.Z."/>
            <person name="Ahmed R."/>
            <person name="Khan M.M."/>
            <person name="Islam R."/>
            <person name="Rashid M.M."/>
            <person name="Khan S.A."/>
            <person name="Rahman M.S."/>
            <person name="Alam M."/>
            <person name="Yahiya A.S."/>
            <person name="Khan M.S."/>
            <person name="Azam M.S."/>
            <person name="Haque T."/>
            <person name="Lashkar M.Z.H."/>
            <person name="Akhand A.I."/>
            <person name="Morshed G."/>
            <person name="Roy S."/>
            <person name="Uddin K.S."/>
            <person name="Rabeya T."/>
            <person name="Hossain A.S."/>
            <person name="Chowdhury A."/>
            <person name="Snigdha A.R."/>
            <person name="Mortoza M.S."/>
            <person name="Matin S.A."/>
            <person name="Hoque S.M.E."/>
            <person name="Islam M.K."/>
            <person name="Roy D.K."/>
            <person name="Haider R."/>
            <person name="Moosa M.M."/>
            <person name="Elias S.M."/>
            <person name="Hasan A.M."/>
            <person name="Jahan S."/>
            <person name="Shafiuddin M."/>
            <person name="Mahmood N."/>
            <person name="Shommy N.S."/>
        </authorList>
    </citation>
    <scope>NUCLEOTIDE SEQUENCE [LARGE SCALE GENOMIC DNA]</scope>
    <source>
        <strain evidence="3">cv. O-4</strain>
    </source>
</reference>
<gene>
    <name evidence="2" type="ORF">COLO4_06494</name>
</gene>
<evidence type="ECO:0000256" key="1">
    <source>
        <dbReference type="SAM" id="MobiDB-lite"/>
    </source>
</evidence>
<proteinExistence type="predicted"/>